<sequence>MENRGPDEKYTVRGVILRCTIGLLIGIGFILPVILSPLRFKPSEIATALVSFLLFTFGWFSGLPAFIKRDIGPDALSRRMLKGYIAVMCTGAILIILVGILFHCLDTSLIALSAYAILCIIANFVLPRFYKGSSSGKRLSRAPSENA</sequence>
<dbReference type="EMBL" id="RCOS01000032">
    <property type="protein sequence ID" value="RSN77475.1"/>
    <property type="molecule type" value="Genomic_DNA"/>
</dbReference>
<feature type="transmembrane region" description="Helical" evidence="1">
    <location>
        <begin position="84"/>
        <end position="103"/>
    </location>
</feature>
<protein>
    <submittedName>
        <fullName evidence="2">Uncharacterized protein</fullName>
    </submittedName>
</protein>
<evidence type="ECO:0000313" key="3">
    <source>
        <dbReference type="Proteomes" id="UP000277582"/>
    </source>
</evidence>
<proteinExistence type="predicted"/>
<organism evidence="2 3">
    <name type="scientific">Candidatus Methanodesulfokora washburnensis</name>
    <dbReference type="NCBI Taxonomy" id="2478471"/>
    <lineage>
        <taxon>Archaea</taxon>
        <taxon>Thermoproteota</taxon>
        <taxon>Candidatus Korarchaeia</taxon>
        <taxon>Candidatus Korarchaeia incertae sedis</taxon>
        <taxon>Candidatus Methanodesulfokora</taxon>
    </lineage>
</organism>
<comment type="caution">
    <text evidence="2">The sequence shown here is derived from an EMBL/GenBank/DDBJ whole genome shotgun (WGS) entry which is preliminary data.</text>
</comment>
<keyword evidence="1" id="KW-0472">Membrane</keyword>
<keyword evidence="1" id="KW-1133">Transmembrane helix</keyword>
<dbReference type="Proteomes" id="UP000277582">
    <property type="component" value="Unassembled WGS sequence"/>
</dbReference>
<feature type="transmembrane region" description="Helical" evidence="1">
    <location>
        <begin position="45"/>
        <end position="63"/>
    </location>
</feature>
<dbReference type="RefSeq" id="WP_125670498.1">
    <property type="nucleotide sequence ID" value="NZ_RCOS01000032.1"/>
</dbReference>
<reference evidence="2 3" key="1">
    <citation type="submission" date="2018-10" db="EMBL/GenBank/DDBJ databases">
        <title>Co-occurring genomic capacity for anaerobic methane metabolism and dissimilatory sulfite reduction discovered in the Korarchaeota.</title>
        <authorList>
            <person name="Mckay L.J."/>
            <person name="Dlakic M."/>
            <person name="Fields M.W."/>
            <person name="Delmont T.O."/>
            <person name="Eren A.M."/>
            <person name="Jay Z.J."/>
            <person name="Klingelsmith K.B."/>
            <person name="Rusch D.B."/>
            <person name="Inskeep W.P."/>
        </authorList>
    </citation>
    <scope>NUCLEOTIDE SEQUENCE [LARGE SCALE GENOMIC DNA]</scope>
    <source>
        <strain evidence="2 3">MDKW</strain>
    </source>
</reference>
<gene>
    <name evidence="2" type="ORF">D6D85_02575</name>
</gene>
<accession>A0A429GUQ0</accession>
<keyword evidence="1" id="KW-0812">Transmembrane</keyword>
<evidence type="ECO:0000313" key="2">
    <source>
        <dbReference type="EMBL" id="RSN77475.1"/>
    </source>
</evidence>
<name>A0A429GUQ0_9CREN</name>
<evidence type="ECO:0000256" key="1">
    <source>
        <dbReference type="SAM" id="Phobius"/>
    </source>
</evidence>
<feature type="transmembrane region" description="Helical" evidence="1">
    <location>
        <begin position="12"/>
        <end position="33"/>
    </location>
</feature>
<keyword evidence="3" id="KW-1185">Reference proteome</keyword>
<dbReference type="AlphaFoldDB" id="A0A429GUQ0"/>
<feature type="transmembrane region" description="Helical" evidence="1">
    <location>
        <begin position="109"/>
        <end position="130"/>
    </location>
</feature>